<evidence type="ECO:0000313" key="3">
    <source>
        <dbReference type="Proteomes" id="UP000245647"/>
    </source>
</evidence>
<dbReference type="Proteomes" id="UP000245647">
    <property type="component" value="Unassembled WGS sequence"/>
</dbReference>
<reference evidence="2 3" key="1">
    <citation type="submission" date="2018-04" db="EMBL/GenBank/DDBJ databases">
        <title>Pedobacter chongqingensis sp. nov., isolated from a rottenly hemp rope.</title>
        <authorList>
            <person name="Cai Y."/>
        </authorList>
    </citation>
    <scope>NUCLEOTIDE SEQUENCE [LARGE SCALE GENOMIC DNA]</scope>
    <source>
        <strain evidence="2 3">FJ4-8</strain>
    </source>
</reference>
<organism evidence="2 3">
    <name type="scientific">Pararcticibacter amylolyticus</name>
    <dbReference type="NCBI Taxonomy" id="2173175"/>
    <lineage>
        <taxon>Bacteria</taxon>
        <taxon>Pseudomonadati</taxon>
        <taxon>Bacteroidota</taxon>
        <taxon>Sphingobacteriia</taxon>
        <taxon>Sphingobacteriales</taxon>
        <taxon>Sphingobacteriaceae</taxon>
        <taxon>Pararcticibacter</taxon>
    </lineage>
</organism>
<name>A0A2U2PM94_9SPHI</name>
<keyword evidence="3" id="KW-1185">Reference proteome</keyword>
<gene>
    <name evidence="2" type="ORF">DDR33_00480</name>
</gene>
<dbReference type="OrthoDB" id="794568at2"/>
<keyword evidence="1" id="KW-0175">Coiled coil</keyword>
<accession>A0A2U2PM94</accession>
<dbReference type="AlphaFoldDB" id="A0A2U2PM94"/>
<evidence type="ECO:0000313" key="2">
    <source>
        <dbReference type="EMBL" id="PWG82382.1"/>
    </source>
</evidence>
<evidence type="ECO:0000256" key="1">
    <source>
        <dbReference type="SAM" id="Coils"/>
    </source>
</evidence>
<proteinExistence type="predicted"/>
<feature type="coiled-coil region" evidence="1">
    <location>
        <begin position="53"/>
        <end position="87"/>
    </location>
</feature>
<sequence length="144" mass="17278">MKTFVLSPSVNKGANLQALYLSSRNWLSYIEFFEDEIKFFKKLLMKYFILEINDDSINRINIINAEIKRLEREKNQVLNDIFCYQSNLKATLEDMMQLSEQYLTIQHNDIQEKVKALHPVLDQIKQRLYTITELEIRERNRLSE</sequence>
<dbReference type="EMBL" id="QEAS01000001">
    <property type="protein sequence ID" value="PWG82382.1"/>
    <property type="molecule type" value="Genomic_DNA"/>
</dbReference>
<protein>
    <submittedName>
        <fullName evidence="2">Uncharacterized protein</fullName>
    </submittedName>
</protein>
<dbReference type="RefSeq" id="WP_109413801.1">
    <property type="nucleotide sequence ID" value="NZ_QEAS01000001.1"/>
</dbReference>
<comment type="caution">
    <text evidence="2">The sequence shown here is derived from an EMBL/GenBank/DDBJ whole genome shotgun (WGS) entry which is preliminary data.</text>
</comment>